<evidence type="ECO:0000259" key="1">
    <source>
        <dbReference type="Pfam" id="PF13847"/>
    </source>
</evidence>
<dbReference type="EMBL" id="LS483476">
    <property type="protein sequence ID" value="SQI63517.1"/>
    <property type="molecule type" value="Genomic_DNA"/>
</dbReference>
<dbReference type="KEGG" id="blen:NCTC4824_04160"/>
<name>A0A2X4WFJ9_LEDLE</name>
<dbReference type="STRING" id="1348624.GCA_001591545_03738"/>
<proteinExistence type="predicted"/>
<organism evidence="2 3">
    <name type="scientific">Lederbergia lenta</name>
    <name type="common">Bacillus lentus</name>
    <dbReference type="NCBI Taxonomy" id="1467"/>
    <lineage>
        <taxon>Bacteria</taxon>
        <taxon>Bacillati</taxon>
        <taxon>Bacillota</taxon>
        <taxon>Bacilli</taxon>
        <taxon>Bacillales</taxon>
        <taxon>Bacillaceae</taxon>
        <taxon>Lederbergia</taxon>
    </lineage>
</organism>
<evidence type="ECO:0000313" key="3">
    <source>
        <dbReference type="Proteomes" id="UP000249134"/>
    </source>
</evidence>
<accession>A0A2X4WFJ9</accession>
<dbReference type="Gene3D" id="3.40.50.150">
    <property type="entry name" value="Vaccinia Virus protein VP39"/>
    <property type="match status" value="1"/>
</dbReference>
<keyword evidence="3" id="KW-1185">Reference proteome</keyword>
<keyword evidence="2" id="KW-0808">Transferase</keyword>
<dbReference type="GO" id="GO:0008168">
    <property type="term" value="F:methyltransferase activity"/>
    <property type="evidence" value="ECO:0007669"/>
    <property type="project" value="UniProtKB-KW"/>
</dbReference>
<dbReference type="Proteomes" id="UP000249134">
    <property type="component" value="Chromosome 1"/>
</dbReference>
<dbReference type="CDD" id="cd02440">
    <property type="entry name" value="AdoMet_MTases"/>
    <property type="match status" value="1"/>
</dbReference>
<dbReference type="NCBIfam" id="NF005379">
    <property type="entry name" value="PRK06922.1"/>
    <property type="match status" value="1"/>
</dbReference>
<protein>
    <submittedName>
        <fullName evidence="2">Methyltransferase type 12</fullName>
    </submittedName>
</protein>
<reference evidence="2 3" key="1">
    <citation type="submission" date="2018-06" db="EMBL/GenBank/DDBJ databases">
        <authorList>
            <consortium name="Pathogen Informatics"/>
            <person name="Doyle S."/>
        </authorList>
    </citation>
    <scope>NUCLEOTIDE SEQUENCE [LARGE SCALE GENOMIC DNA]</scope>
    <source>
        <strain evidence="2 3">NCTC4824</strain>
    </source>
</reference>
<dbReference type="Pfam" id="PF13847">
    <property type="entry name" value="Methyltransf_31"/>
    <property type="match status" value="1"/>
</dbReference>
<dbReference type="InterPro" id="IPR029063">
    <property type="entry name" value="SAM-dependent_MTases_sf"/>
</dbReference>
<dbReference type="GO" id="GO:0032259">
    <property type="term" value="P:methylation"/>
    <property type="evidence" value="ECO:0007669"/>
    <property type="project" value="UniProtKB-KW"/>
</dbReference>
<dbReference type="InterPro" id="IPR025714">
    <property type="entry name" value="Methyltranfer_dom"/>
</dbReference>
<dbReference type="RefSeq" id="WP_066145819.1">
    <property type="nucleotide sequence ID" value="NZ_CBCSGM010000009.1"/>
</dbReference>
<sequence>MLESLQSIQQLKYGNKSVLKKEKWLNYLYVTEQKNINLEQVQSLSDIGEHPVLQYTERTLQVLNRLDISLEHKQILEDVLKWSEVAKCGSHDIRMEWEKQGYPLAIHNIASAHIYADEQIKMDFSDRDLFKEEVIYTLILTHGLVGQYIRGEVRFQQMLPLSKFVHLKMFSPSAFNELLYALNQCIIEAVSPDLWEQIEEQVTEVVQSVSYGEQVNEYPFKERLERLRYGSIHKGENFQLEIQQLLSDPGIEKRLSLFFHNTDMWYVESALSEFTLEEFFKIFLLLIRSSSSLTVRQITFEPLMKELHYDYKRKKSVNLYKKRIIEAYLADLSMENLLHHALPDNQHVCLQVLAYDSAQQLVGVSFQFSKAGEKLIEFCQEAEKHPLYERAIIMLYDFFGFRKDAYDRLQNEQTYLADMNNSQDFKRKIVDYAVGDTMLDIGPGGGFLLDLLSKRHPKANIIGIDIASNVVAELEKKKQREQRKWHVIQGDALDLQSYVGTKKVDTIIFSSILHEMFSYIPFEGKKFNTKVVEQALHSSFQALNPNGRIIIRDGIMTEPKETLRHLRFKNITDVAFFERYVQDFKGRNIQYEWINERTVSLPINDCMEFLYTFTWGEEAYPHEVQEQFGYFTPSEFKEAISQTLGETAVITVFEHYLQDGYEEHLLMKVEVTDVDGKSIGLPDSTCFIVIEKKG</sequence>
<keyword evidence="2" id="KW-0489">Methyltransferase</keyword>
<evidence type="ECO:0000313" key="2">
    <source>
        <dbReference type="EMBL" id="SQI63517.1"/>
    </source>
</evidence>
<gene>
    <name evidence="2" type="ORF">NCTC4824_04160</name>
</gene>
<dbReference type="SUPFAM" id="SSF53335">
    <property type="entry name" value="S-adenosyl-L-methionine-dependent methyltransferases"/>
    <property type="match status" value="1"/>
</dbReference>
<feature type="domain" description="Methyltransferase" evidence="1">
    <location>
        <begin position="435"/>
        <end position="555"/>
    </location>
</feature>
<dbReference type="AlphaFoldDB" id="A0A2X4WFJ9"/>